<dbReference type="RefSeq" id="WP_152916950.1">
    <property type="nucleotide sequence ID" value="NZ_AP031443.1"/>
</dbReference>
<organism evidence="2 3">
    <name type="scientific">Thomasclavelia ramosa</name>
    <dbReference type="NCBI Taxonomy" id="1547"/>
    <lineage>
        <taxon>Bacteria</taxon>
        <taxon>Bacillati</taxon>
        <taxon>Bacillota</taxon>
        <taxon>Erysipelotrichia</taxon>
        <taxon>Erysipelotrichales</taxon>
        <taxon>Coprobacillaceae</taxon>
        <taxon>Thomasclavelia</taxon>
    </lineage>
</organism>
<evidence type="ECO:0000256" key="1">
    <source>
        <dbReference type="SAM" id="Phobius"/>
    </source>
</evidence>
<comment type="caution">
    <text evidence="2">The sequence shown here is derived from an EMBL/GenBank/DDBJ whole genome shotgun (WGS) entry which is preliminary data.</text>
</comment>
<dbReference type="Proteomes" id="UP001211987">
    <property type="component" value="Unassembled WGS sequence"/>
</dbReference>
<protein>
    <submittedName>
        <fullName evidence="2">PTS transporter subunit EIIC</fullName>
    </submittedName>
</protein>
<name>A0AB35ID43_9FIRM</name>
<feature type="transmembrane region" description="Helical" evidence="1">
    <location>
        <begin position="47"/>
        <end position="69"/>
    </location>
</feature>
<keyword evidence="1" id="KW-1133">Transmembrane helix</keyword>
<sequence length="77" mass="8288">MTIINALLVIMKKAGLGIIDNLSFIFAAGMALGMAKRERAVTVLSSVIAFFVMYALINVLLVINGQILADNSIVIMF</sequence>
<evidence type="ECO:0000313" key="2">
    <source>
        <dbReference type="EMBL" id="MDB7082184.1"/>
    </source>
</evidence>
<keyword evidence="1" id="KW-0812">Transmembrane</keyword>
<dbReference type="EMBL" id="JAQLKE010000001">
    <property type="protein sequence ID" value="MDB7082184.1"/>
    <property type="molecule type" value="Genomic_DNA"/>
</dbReference>
<gene>
    <name evidence="2" type="ORF">PM738_00090</name>
</gene>
<feature type="transmembrane region" description="Helical" evidence="1">
    <location>
        <begin position="14"/>
        <end position="35"/>
    </location>
</feature>
<proteinExistence type="predicted"/>
<accession>A0AB35ID43</accession>
<reference evidence="2" key="1">
    <citation type="submission" date="2023-01" db="EMBL/GenBank/DDBJ databases">
        <title>Human gut microbiome strain richness.</title>
        <authorList>
            <person name="Chen-Liaw A."/>
        </authorList>
    </citation>
    <scope>NUCLEOTIDE SEQUENCE</scope>
    <source>
        <strain evidence="2">1001217st2_G6_1001217B_191108</strain>
    </source>
</reference>
<keyword evidence="1" id="KW-0472">Membrane</keyword>
<evidence type="ECO:0000313" key="3">
    <source>
        <dbReference type="Proteomes" id="UP001211987"/>
    </source>
</evidence>
<dbReference type="AlphaFoldDB" id="A0AB35ID43"/>